<name>A0A2A7SG02_BURGA</name>
<sequence>MNHPRRFTPPASLSGRAPHRAPAAPRRPPPRVARGGWAALWLLAVLPAAHAAHADGVDLAAARFQSLLSCQPGARSPLPAERAAWREAGLSITGYAHDGGVLIDDRREDPADRWEEMRVRFPRPVTIEGNPVTVVHLARQQSGDTDADLDLSIYAETSGDVAAFAAARRLAALPSAVPAGLDISNNQEDGHVAGFHAGYLRWSAPLSKRQADALAEPGSTYLPDAHRLPAVRFAGAMAAEPGRFAFGCVVFGPDVTPIDGM</sequence>
<dbReference type="EMBL" id="PDDY01000001">
    <property type="protein sequence ID" value="PEH42225.1"/>
    <property type="molecule type" value="Genomic_DNA"/>
</dbReference>
<dbReference type="Proteomes" id="UP000220629">
    <property type="component" value="Unassembled WGS sequence"/>
</dbReference>
<dbReference type="AlphaFoldDB" id="A0A2A7SG02"/>
<evidence type="ECO:0000256" key="1">
    <source>
        <dbReference type="SAM" id="MobiDB-lite"/>
    </source>
</evidence>
<protein>
    <submittedName>
        <fullName evidence="2">Uncharacterized protein</fullName>
    </submittedName>
</protein>
<evidence type="ECO:0000313" key="3">
    <source>
        <dbReference type="Proteomes" id="UP000220629"/>
    </source>
</evidence>
<evidence type="ECO:0000313" key="2">
    <source>
        <dbReference type="EMBL" id="PEH42225.1"/>
    </source>
</evidence>
<gene>
    <name evidence="2" type="ORF">CRM94_08765</name>
</gene>
<proteinExistence type="predicted"/>
<accession>A0A2A7SG02</accession>
<reference evidence="3" key="1">
    <citation type="submission" date="2017-09" db="EMBL/GenBank/DDBJ databases">
        <title>FDA dAtabase for Regulatory Grade micrObial Sequences (FDA-ARGOS): Supporting development and validation of Infectious Disease Dx tests.</title>
        <authorList>
            <person name="Minogue T."/>
            <person name="Wolcott M."/>
            <person name="Wasieloski L."/>
            <person name="Aguilar W."/>
            <person name="Moore D."/>
            <person name="Tallon L."/>
            <person name="Sadzewicz L."/>
            <person name="Ott S."/>
            <person name="Zhao X."/>
            <person name="Nagaraj S."/>
            <person name="Vavikolanu K."/>
            <person name="Aluvathingal J."/>
            <person name="Nadendla S."/>
            <person name="Sichtig H."/>
        </authorList>
    </citation>
    <scope>NUCLEOTIDE SEQUENCE [LARGE SCALE GENOMIC DNA]</scope>
    <source>
        <strain evidence="3">FDAARGOS_390</strain>
    </source>
</reference>
<comment type="caution">
    <text evidence="2">The sequence shown here is derived from an EMBL/GenBank/DDBJ whole genome shotgun (WGS) entry which is preliminary data.</text>
</comment>
<dbReference type="RefSeq" id="WP_098152015.1">
    <property type="nucleotide sequence ID" value="NZ_CADEWP010000004.1"/>
</dbReference>
<organism evidence="2 3">
    <name type="scientific">Burkholderia gladioli</name>
    <name type="common">Pseudomonas marginata</name>
    <name type="synonym">Phytomonas marginata</name>
    <dbReference type="NCBI Taxonomy" id="28095"/>
    <lineage>
        <taxon>Bacteria</taxon>
        <taxon>Pseudomonadati</taxon>
        <taxon>Pseudomonadota</taxon>
        <taxon>Betaproteobacteria</taxon>
        <taxon>Burkholderiales</taxon>
        <taxon>Burkholderiaceae</taxon>
        <taxon>Burkholderia</taxon>
    </lineage>
</organism>
<feature type="region of interest" description="Disordered" evidence="1">
    <location>
        <begin position="1"/>
        <end position="30"/>
    </location>
</feature>